<reference evidence="3" key="1">
    <citation type="journal article" date="2019" name="Int. J. Syst. Evol. Microbiol.">
        <title>The Global Catalogue of Microorganisms (GCM) 10K type strain sequencing project: providing services to taxonomists for standard genome sequencing and annotation.</title>
        <authorList>
            <consortium name="The Broad Institute Genomics Platform"/>
            <consortium name="The Broad Institute Genome Sequencing Center for Infectious Disease"/>
            <person name="Wu L."/>
            <person name="Ma J."/>
        </authorList>
    </citation>
    <scope>NUCLEOTIDE SEQUENCE [LARGE SCALE GENOMIC DNA]</scope>
    <source>
        <strain evidence="3">KACC 11588</strain>
    </source>
</reference>
<accession>A0ABW0SEP6</accession>
<keyword evidence="1" id="KW-0472">Membrane</keyword>
<sequence>MTDLLVGPLALAVRYLLLLLAGWLARAGLAALDPVSGVVTIRVDDAAQVIIAALVLALALLWRRIAKRLGGAT</sequence>
<dbReference type="EMBL" id="JBHSNA010000015">
    <property type="protein sequence ID" value="MFC5567468.1"/>
    <property type="molecule type" value="Genomic_DNA"/>
</dbReference>
<feature type="transmembrane region" description="Helical" evidence="1">
    <location>
        <begin position="46"/>
        <end position="62"/>
    </location>
</feature>
<keyword evidence="1" id="KW-0812">Transmembrane</keyword>
<keyword evidence="1" id="KW-1133">Transmembrane helix</keyword>
<proteinExistence type="predicted"/>
<organism evidence="2 3">
    <name type="scientific">Rubellimicrobium aerolatum</name>
    <dbReference type="NCBI Taxonomy" id="490979"/>
    <lineage>
        <taxon>Bacteria</taxon>
        <taxon>Pseudomonadati</taxon>
        <taxon>Pseudomonadota</taxon>
        <taxon>Alphaproteobacteria</taxon>
        <taxon>Rhodobacterales</taxon>
        <taxon>Roseobacteraceae</taxon>
        <taxon>Rubellimicrobium</taxon>
    </lineage>
</organism>
<comment type="caution">
    <text evidence="2">The sequence shown here is derived from an EMBL/GenBank/DDBJ whole genome shotgun (WGS) entry which is preliminary data.</text>
</comment>
<name>A0ABW0SEP6_9RHOB</name>
<evidence type="ECO:0000313" key="2">
    <source>
        <dbReference type="EMBL" id="MFC5567468.1"/>
    </source>
</evidence>
<keyword evidence="3" id="KW-1185">Reference proteome</keyword>
<protein>
    <submittedName>
        <fullName evidence="2">Uncharacterized protein</fullName>
    </submittedName>
</protein>
<dbReference type="Proteomes" id="UP001596056">
    <property type="component" value="Unassembled WGS sequence"/>
</dbReference>
<evidence type="ECO:0000256" key="1">
    <source>
        <dbReference type="SAM" id="Phobius"/>
    </source>
</evidence>
<evidence type="ECO:0000313" key="3">
    <source>
        <dbReference type="Proteomes" id="UP001596056"/>
    </source>
</evidence>
<gene>
    <name evidence="2" type="ORF">ACFPOC_13730</name>
</gene>
<dbReference type="RefSeq" id="WP_209840970.1">
    <property type="nucleotide sequence ID" value="NZ_JAGGJP010000009.1"/>
</dbReference>